<dbReference type="InterPro" id="IPR000847">
    <property type="entry name" value="LysR_HTH_N"/>
</dbReference>
<dbReference type="GO" id="GO:0006351">
    <property type="term" value="P:DNA-templated transcription"/>
    <property type="evidence" value="ECO:0007669"/>
    <property type="project" value="TreeGrafter"/>
</dbReference>
<dbReference type="Proteomes" id="UP000032067">
    <property type="component" value="Unassembled WGS sequence"/>
</dbReference>
<evidence type="ECO:0000256" key="2">
    <source>
        <dbReference type="ARBA" id="ARBA00023015"/>
    </source>
</evidence>
<proteinExistence type="inferred from homology"/>
<evidence type="ECO:0000256" key="1">
    <source>
        <dbReference type="ARBA" id="ARBA00009437"/>
    </source>
</evidence>
<dbReference type="InterPro" id="IPR036388">
    <property type="entry name" value="WH-like_DNA-bd_sf"/>
</dbReference>
<keyword evidence="4" id="KW-0804">Transcription</keyword>
<dbReference type="CDD" id="cd08422">
    <property type="entry name" value="PBP2_CrgA_like"/>
    <property type="match status" value="1"/>
</dbReference>
<comment type="caution">
    <text evidence="6">The sequence shown here is derived from an EMBL/GenBank/DDBJ whole genome shotgun (WGS) entry which is preliminary data.</text>
</comment>
<comment type="similarity">
    <text evidence="1">Belongs to the LysR transcriptional regulatory family.</text>
</comment>
<dbReference type="FunFam" id="1.10.10.10:FF:000001">
    <property type="entry name" value="LysR family transcriptional regulator"/>
    <property type="match status" value="1"/>
</dbReference>
<name>A0A0D0LDL4_VARPD</name>
<dbReference type="GO" id="GO:0043565">
    <property type="term" value="F:sequence-specific DNA binding"/>
    <property type="evidence" value="ECO:0007669"/>
    <property type="project" value="TreeGrafter"/>
</dbReference>
<dbReference type="SUPFAM" id="SSF53850">
    <property type="entry name" value="Periplasmic binding protein-like II"/>
    <property type="match status" value="1"/>
</dbReference>
<dbReference type="RefSeq" id="WP_042577168.1">
    <property type="nucleotide sequence ID" value="NZ_JXQQ01000007.1"/>
</dbReference>
<dbReference type="PANTHER" id="PTHR30537">
    <property type="entry name" value="HTH-TYPE TRANSCRIPTIONAL REGULATOR"/>
    <property type="match status" value="1"/>
</dbReference>
<dbReference type="Pfam" id="PF03466">
    <property type="entry name" value="LysR_substrate"/>
    <property type="match status" value="1"/>
</dbReference>
<dbReference type="Gene3D" id="3.40.190.290">
    <property type="match status" value="1"/>
</dbReference>
<feature type="domain" description="HTH lysR-type" evidence="5">
    <location>
        <begin position="1"/>
        <end position="60"/>
    </location>
</feature>
<evidence type="ECO:0000256" key="4">
    <source>
        <dbReference type="ARBA" id="ARBA00023163"/>
    </source>
</evidence>
<dbReference type="PROSITE" id="PS50931">
    <property type="entry name" value="HTH_LYSR"/>
    <property type="match status" value="1"/>
</dbReference>
<dbReference type="Pfam" id="PF00126">
    <property type="entry name" value="HTH_1"/>
    <property type="match status" value="1"/>
</dbReference>
<sequence length="295" mass="31465">MNDRFTSMRIFVRVARTGSLSAAARELGMTQPTMSRTMTALEQQIGVALLTRSTRHVTLTEAGTEYLARSEMILAALEEADQAVRGTEELRGTLRIATSPVFASRTLMPRLGGFSDRHPKLRIEFVLDDARSDLIGDSVDVAVRIGFAGDANVLVRSIATVRRVLVASPAYLSKAGVPTAPADLHKHALVAGPPGRGSQAWTFRRNADEVSLRVQPRFLIDSTDAATAATVAGLGICSTGHTSVDSELQSGALAQLLPDWDMGTADVSVILPAGRAAKASARAFADFIAKQLKEP</sequence>
<evidence type="ECO:0000313" key="6">
    <source>
        <dbReference type="EMBL" id="KIQ36262.1"/>
    </source>
</evidence>
<dbReference type="PANTHER" id="PTHR30537:SF5">
    <property type="entry name" value="HTH-TYPE TRANSCRIPTIONAL ACTIVATOR TTDR-RELATED"/>
    <property type="match status" value="1"/>
</dbReference>
<dbReference type="InterPro" id="IPR005119">
    <property type="entry name" value="LysR_subst-bd"/>
</dbReference>
<evidence type="ECO:0000256" key="3">
    <source>
        <dbReference type="ARBA" id="ARBA00023125"/>
    </source>
</evidence>
<protein>
    <submittedName>
        <fullName evidence="6">LysR family transcriptional regulator</fullName>
    </submittedName>
</protein>
<dbReference type="InterPro" id="IPR058163">
    <property type="entry name" value="LysR-type_TF_proteobact-type"/>
</dbReference>
<keyword evidence="2" id="KW-0805">Transcription regulation</keyword>
<dbReference type="InterPro" id="IPR036390">
    <property type="entry name" value="WH_DNA-bd_sf"/>
</dbReference>
<evidence type="ECO:0000313" key="7">
    <source>
        <dbReference type="Proteomes" id="UP000032067"/>
    </source>
</evidence>
<keyword evidence="3" id="KW-0238">DNA-binding</keyword>
<dbReference type="OrthoDB" id="9026421at2"/>
<gene>
    <name evidence="6" type="ORF">RT97_02305</name>
</gene>
<dbReference type="SUPFAM" id="SSF46785">
    <property type="entry name" value="Winged helix' DNA-binding domain"/>
    <property type="match status" value="1"/>
</dbReference>
<reference evidence="6 7" key="1">
    <citation type="submission" date="2014-12" db="EMBL/GenBank/DDBJ databases">
        <title>16Stimator: statistical estimation of ribosomal gene copy numbers from draft genome assemblies.</title>
        <authorList>
            <person name="Perisin M.A."/>
            <person name="Vetter M."/>
            <person name="Gilbert J.A."/>
            <person name="Bergelson J."/>
        </authorList>
    </citation>
    <scope>NUCLEOTIDE SEQUENCE [LARGE SCALE GENOMIC DNA]</scope>
    <source>
        <strain evidence="6 7">MEDvA23</strain>
    </source>
</reference>
<dbReference type="PRINTS" id="PR00039">
    <property type="entry name" value="HTHLYSR"/>
</dbReference>
<organism evidence="6 7">
    <name type="scientific">Variovorax paradoxus</name>
    <dbReference type="NCBI Taxonomy" id="34073"/>
    <lineage>
        <taxon>Bacteria</taxon>
        <taxon>Pseudomonadati</taxon>
        <taxon>Pseudomonadota</taxon>
        <taxon>Betaproteobacteria</taxon>
        <taxon>Burkholderiales</taxon>
        <taxon>Comamonadaceae</taxon>
        <taxon>Variovorax</taxon>
    </lineage>
</organism>
<dbReference type="AlphaFoldDB" id="A0A0D0LDL4"/>
<dbReference type="EMBL" id="JXQQ01000007">
    <property type="protein sequence ID" value="KIQ36262.1"/>
    <property type="molecule type" value="Genomic_DNA"/>
</dbReference>
<dbReference type="GO" id="GO:0003700">
    <property type="term" value="F:DNA-binding transcription factor activity"/>
    <property type="evidence" value="ECO:0007669"/>
    <property type="project" value="InterPro"/>
</dbReference>
<accession>A0A0D0LDL4</accession>
<evidence type="ECO:0000259" key="5">
    <source>
        <dbReference type="PROSITE" id="PS50931"/>
    </source>
</evidence>
<dbReference type="Gene3D" id="1.10.10.10">
    <property type="entry name" value="Winged helix-like DNA-binding domain superfamily/Winged helix DNA-binding domain"/>
    <property type="match status" value="1"/>
</dbReference>